<dbReference type="SMART" id="SM00220">
    <property type="entry name" value="S_TKc"/>
    <property type="match status" value="1"/>
</dbReference>
<feature type="compositionally biased region" description="Pro residues" evidence="4">
    <location>
        <begin position="668"/>
        <end position="679"/>
    </location>
</feature>
<proteinExistence type="predicted"/>
<dbReference type="PANTHER" id="PTHR24346:SF51">
    <property type="entry name" value="PAS DOMAIN-CONTAINING SERINE_THREONINE-PROTEIN KINASE"/>
    <property type="match status" value="1"/>
</dbReference>
<accession>A0A077WJL2</accession>
<evidence type="ECO:0000259" key="5">
    <source>
        <dbReference type="PROSITE" id="PS50011"/>
    </source>
</evidence>
<dbReference type="PROSITE" id="PS00108">
    <property type="entry name" value="PROTEIN_KINASE_ST"/>
    <property type="match status" value="1"/>
</dbReference>
<dbReference type="PROSITE" id="PS50011">
    <property type="entry name" value="PROTEIN_KINASE_DOM"/>
    <property type="match status" value="1"/>
</dbReference>
<keyword evidence="2 3" id="KW-0067">ATP-binding</keyword>
<sequence>MSRQGPRSTVETRESAITAQDRDNAGEFKTCTPLSFMSNRSSTEESDEEEEDYHPHSKQGFPRPRQRSNGSSSSDMPQRSCSLGSENIRKFSQESLYSYSFAPTLPRSNRMRIMRHGMDFVRRIRCKLDDRVTRRYSHPNIGASTFDWQMNTWSTVNTPRTSIDYDSMIANGNGSDPTTMTTTTHPMDDDIPVSKKSIPKRPSDKVESCQSYRRILHTPTRFLPQNQAIFTTDHDGTILLFNDIASLCFVMDESHVGQSLLTVLQQPFREETATLLRDRTAGENDDPVLVCGTVVPIIKTNGEKSAASLWLKRRERDGGKIVYIWIFEEILESTITAYLDSKGMINQVIGKMQELYGYSNEQVIGKHISLLIPSLNADPSSTIDVAATMKFFGSQTKYGAFFPAMGTLHTNNDNSAFTLKIISLPTVAGMITIHTNGMIQSMSAVPAKYLFGYPTVDSLVEKVPISQLLPQLPEIIDNLQRDGIWREDGDIIGNTTCRRALVPRDLATTTDHKLSISTSNNSDPPLPVIYAVHYDGSQFEVQLRLRSITSAEGQLISVWVSFDRIQSFNRRNSTKRKASAVTPSLTQQEHQDNINDDNDPPSDHMDEHMHNRHGHGHEKKARSTLRSRRVVQMAKARTPLPNRSLAPVVELSEPNPDSPIASPDLDLSPPPEQRPPPLPTDEHHPLDDYEILDTLGEGTYGAAKLAYRKDDEAQKIVVIKCIRKSRILVDSWMRDRRYGDIVPAEIHILRTLQQCPQQNCCSLLAHMEDQDFYYVVMALHGDGMDLFDYIELNEEICEQEVRAIFRQVAEAVRHLHHNKIVHRDIKDENIILDESGTVLLIDFGSAAYIRSGKKFETFCGTMEYWAPELLQGISYDGPPQDIWSLGILLHTLIFRETPFYHLDDILEDQFHIRDLPYPGPHDILHKMLSKDPSKRPTIDDVLADPWLLQ</sequence>
<dbReference type="SUPFAM" id="SSF56112">
    <property type="entry name" value="Protein kinase-like (PK-like)"/>
    <property type="match status" value="1"/>
</dbReference>
<dbReference type="OrthoDB" id="10252171at2759"/>
<dbReference type="PROSITE" id="PS00107">
    <property type="entry name" value="PROTEIN_KINASE_ATP"/>
    <property type="match status" value="1"/>
</dbReference>
<evidence type="ECO:0000256" key="4">
    <source>
        <dbReference type="SAM" id="MobiDB-lite"/>
    </source>
</evidence>
<dbReference type="Gene3D" id="1.10.510.10">
    <property type="entry name" value="Transferase(Phosphotransferase) domain 1"/>
    <property type="match status" value="1"/>
</dbReference>
<protein>
    <recommendedName>
        <fullName evidence="8">Protein kinase domain-containing protein</fullName>
    </recommendedName>
</protein>
<dbReference type="Gene3D" id="3.30.450.20">
    <property type="entry name" value="PAS domain"/>
    <property type="match status" value="1"/>
</dbReference>
<dbReference type="InterPro" id="IPR017441">
    <property type="entry name" value="Protein_kinase_ATP_BS"/>
</dbReference>
<feature type="compositionally biased region" description="Basic residues" evidence="4">
    <location>
        <begin position="610"/>
        <end position="629"/>
    </location>
</feature>
<dbReference type="PROSITE" id="PS50112">
    <property type="entry name" value="PAS"/>
    <property type="match status" value="1"/>
</dbReference>
<dbReference type="EMBL" id="LK023324">
    <property type="protein sequence ID" value="CDS07520.1"/>
    <property type="molecule type" value="Genomic_DNA"/>
</dbReference>
<dbReference type="AlphaFoldDB" id="A0A077WJL2"/>
<dbReference type="Gene3D" id="3.30.200.20">
    <property type="entry name" value="Phosphorylase Kinase, domain 1"/>
    <property type="match status" value="1"/>
</dbReference>
<feature type="domain" description="Protein kinase" evidence="5">
    <location>
        <begin position="689"/>
        <end position="947"/>
    </location>
</feature>
<feature type="region of interest" description="Disordered" evidence="4">
    <location>
        <begin position="180"/>
        <end position="204"/>
    </location>
</feature>
<dbReference type="InterPro" id="IPR008271">
    <property type="entry name" value="Ser/Thr_kinase_AS"/>
</dbReference>
<feature type="compositionally biased region" description="Basic and acidic residues" evidence="4">
    <location>
        <begin position="10"/>
        <end position="26"/>
    </location>
</feature>
<evidence type="ECO:0008006" key="8">
    <source>
        <dbReference type="Google" id="ProtNLM"/>
    </source>
</evidence>
<keyword evidence="1 3" id="KW-0547">Nucleotide-binding</keyword>
<reference evidence="7" key="1">
    <citation type="journal article" date="2014" name="Genome Announc.">
        <title>De novo whole-genome sequence and genome annotation of Lichtheimia ramosa.</title>
        <authorList>
            <person name="Linde J."/>
            <person name="Schwartze V."/>
            <person name="Binder U."/>
            <person name="Lass-Florl C."/>
            <person name="Voigt K."/>
            <person name="Horn F."/>
        </authorList>
    </citation>
    <scope>NUCLEOTIDE SEQUENCE</scope>
    <source>
        <strain evidence="7">JMRC FSU:6197</strain>
    </source>
</reference>
<evidence type="ECO:0000256" key="2">
    <source>
        <dbReference type="ARBA" id="ARBA00022840"/>
    </source>
</evidence>
<evidence type="ECO:0000313" key="7">
    <source>
        <dbReference type="EMBL" id="CDS07520.1"/>
    </source>
</evidence>
<gene>
    <name evidence="7" type="ORF">LRAMOSA01469</name>
</gene>
<feature type="compositionally biased region" description="Polar residues" evidence="4">
    <location>
        <begin position="67"/>
        <end position="82"/>
    </location>
</feature>
<feature type="binding site" evidence="3">
    <location>
        <position position="724"/>
    </location>
    <ligand>
        <name>ATP</name>
        <dbReference type="ChEBI" id="CHEBI:30616"/>
    </ligand>
</feature>
<organism evidence="7">
    <name type="scientific">Lichtheimia ramosa</name>
    <dbReference type="NCBI Taxonomy" id="688394"/>
    <lineage>
        <taxon>Eukaryota</taxon>
        <taxon>Fungi</taxon>
        <taxon>Fungi incertae sedis</taxon>
        <taxon>Mucoromycota</taxon>
        <taxon>Mucoromycotina</taxon>
        <taxon>Mucoromycetes</taxon>
        <taxon>Mucorales</taxon>
        <taxon>Lichtheimiaceae</taxon>
        <taxon>Lichtheimia</taxon>
    </lineage>
</organism>
<dbReference type="InterPro" id="IPR000014">
    <property type="entry name" value="PAS"/>
</dbReference>
<name>A0A077WJL2_9FUNG</name>
<dbReference type="GO" id="GO:0035556">
    <property type="term" value="P:intracellular signal transduction"/>
    <property type="evidence" value="ECO:0007669"/>
    <property type="project" value="TreeGrafter"/>
</dbReference>
<dbReference type="GO" id="GO:0045719">
    <property type="term" value="P:negative regulation of glycogen biosynthetic process"/>
    <property type="evidence" value="ECO:0007669"/>
    <property type="project" value="TreeGrafter"/>
</dbReference>
<dbReference type="GO" id="GO:0005524">
    <property type="term" value="F:ATP binding"/>
    <property type="evidence" value="ECO:0007669"/>
    <property type="project" value="UniProtKB-UniRule"/>
</dbReference>
<dbReference type="InterPro" id="IPR011009">
    <property type="entry name" value="Kinase-like_dom_sf"/>
</dbReference>
<dbReference type="GO" id="GO:0005634">
    <property type="term" value="C:nucleus"/>
    <property type="evidence" value="ECO:0007669"/>
    <property type="project" value="TreeGrafter"/>
</dbReference>
<dbReference type="FunFam" id="1.10.510.10:FF:000320">
    <property type="entry name" value="Serine/threonine protein kinase"/>
    <property type="match status" value="1"/>
</dbReference>
<dbReference type="InterPro" id="IPR000719">
    <property type="entry name" value="Prot_kinase_dom"/>
</dbReference>
<dbReference type="PANTHER" id="PTHR24346">
    <property type="entry name" value="MAP/MICROTUBULE AFFINITY-REGULATING KINASE"/>
    <property type="match status" value="1"/>
</dbReference>
<feature type="region of interest" description="Disordered" evidence="4">
    <location>
        <begin position="571"/>
        <end position="686"/>
    </location>
</feature>
<dbReference type="Pfam" id="PF00069">
    <property type="entry name" value="Pkinase"/>
    <property type="match status" value="1"/>
</dbReference>
<evidence type="ECO:0000256" key="3">
    <source>
        <dbReference type="PROSITE-ProRule" id="PRU10141"/>
    </source>
</evidence>
<dbReference type="GO" id="GO:0004674">
    <property type="term" value="F:protein serine/threonine kinase activity"/>
    <property type="evidence" value="ECO:0007669"/>
    <property type="project" value="TreeGrafter"/>
</dbReference>
<dbReference type="GO" id="GO:0005829">
    <property type="term" value="C:cytosol"/>
    <property type="evidence" value="ECO:0007669"/>
    <property type="project" value="TreeGrafter"/>
</dbReference>
<evidence type="ECO:0000259" key="6">
    <source>
        <dbReference type="PROSITE" id="PS50112"/>
    </source>
</evidence>
<feature type="region of interest" description="Disordered" evidence="4">
    <location>
        <begin position="1"/>
        <end position="82"/>
    </location>
</feature>
<evidence type="ECO:0000256" key="1">
    <source>
        <dbReference type="ARBA" id="ARBA00022741"/>
    </source>
</evidence>
<feature type="domain" description="PAS" evidence="6">
    <location>
        <begin position="339"/>
        <end position="374"/>
    </location>
</feature>